<dbReference type="Pfam" id="PF03013">
    <property type="entry name" value="Pyr_excise"/>
    <property type="match status" value="1"/>
</dbReference>
<sequence>MQTFLPYPDLRASCVVLDDRRLGKQRVETFQILRALTWPEYAWKNHPAVRMWRGFLPALVEYGVENCREWTRRGYADSVAEQLLGWTGGEVPSGAPLPPWFGLEALHLSHRSALLRKDPGHYRPLFESLGNADEPDDLPYLWPPDVFPRWPVRAGGAQPVEQAVRLLGFEEPRPGQAEAAHAVAGGRDAVLVARPGSGGSAGGLLAGLATPGRTLWVSPPWGPSAGPAPDVPLPPPRVVEAAGDRPPPLARPPSAQDLAAMADETLPPEFVFATAEALPAAAPA</sequence>
<gene>
    <name evidence="1" type="ORF">AVDCRST_MAG07-2292</name>
</gene>
<proteinExistence type="predicted"/>
<dbReference type="SUPFAM" id="SSF52540">
    <property type="entry name" value="P-loop containing nucleoside triphosphate hydrolases"/>
    <property type="match status" value="1"/>
</dbReference>
<dbReference type="Gene3D" id="3.40.50.300">
    <property type="entry name" value="P-loop containing nucleotide triphosphate hydrolases"/>
    <property type="match status" value="1"/>
</dbReference>
<evidence type="ECO:0008006" key="2">
    <source>
        <dbReference type="Google" id="ProtNLM"/>
    </source>
</evidence>
<dbReference type="NCBIfam" id="NF038085">
    <property type="entry name" value="MSMEG_6728_fam"/>
    <property type="match status" value="1"/>
</dbReference>
<dbReference type="EMBL" id="CADCUB010000113">
    <property type="protein sequence ID" value="CAA9339831.1"/>
    <property type="molecule type" value="Genomic_DNA"/>
</dbReference>
<feature type="non-terminal residue" evidence="1">
    <location>
        <position position="284"/>
    </location>
</feature>
<name>A0A6J4LSN4_9ACTN</name>
<dbReference type="AlphaFoldDB" id="A0A6J4LSN4"/>
<dbReference type="InterPro" id="IPR004260">
    <property type="entry name" value="Pyr-dimer_DNA_glycosylase"/>
</dbReference>
<organism evidence="1">
    <name type="scientific">uncultured Frankineae bacterium</name>
    <dbReference type="NCBI Taxonomy" id="437475"/>
    <lineage>
        <taxon>Bacteria</taxon>
        <taxon>Bacillati</taxon>
        <taxon>Actinomycetota</taxon>
        <taxon>Actinomycetes</taxon>
        <taxon>Frankiales</taxon>
        <taxon>environmental samples</taxon>
    </lineage>
</organism>
<protein>
    <recommendedName>
        <fullName evidence="2">Cytoplasmic protein</fullName>
    </recommendedName>
</protein>
<reference evidence="1" key="1">
    <citation type="submission" date="2020-02" db="EMBL/GenBank/DDBJ databases">
        <authorList>
            <person name="Meier V. D."/>
        </authorList>
    </citation>
    <scope>NUCLEOTIDE SEQUENCE</scope>
    <source>
        <strain evidence="1">AVDCRST_MAG07</strain>
    </source>
</reference>
<evidence type="ECO:0000313" key="1">
    <source>
        <dbReference type="EMBL" id="CAA9339831.1"/>
    </source>
</evidence>
<accession>A0A6J4LSN4</accession>
<dbReference type="InterPro" id="IPR027417">
    <property type="entry name" value="P-loop_NTPase"/>
</dbReference>